<dbReference type="AlphaFoldDB" id="A0A839GH21"/>
<keyword evidence="2" id="KW-1185">Reference proteome</keyword>
<accession>A0A839GH21</accession>
<dbReference type="RefSeq" id="WP_182513468.1">
    <property type="nucleotide sequence ID" value="NZ_JACJIQ010000011.1"/>
</dbReference>
<evidence type="ECO:0000313" key="2">
    <source>
        <dbReference type="Proteomes" id="UP000563094"/>
    </source>
</evidence>
<evidence type="ECO:0000313" key="1">
    <source>
        <dbReference type="EMBL" id="MBA9078192.1"/>
    </source>
</evidence>
<reference evidence="1 2" key="1">
    <citation type="submission" date="2020-08" db="EMBL/GenBank/DDBJ databases">
        <title>Genomic Encyclopedia of Type Strains, Phase IV (KMG-IV): sequencing the most valuable type-strain genomes for metagenomic binning, comparative biology and taxonomic classification.</title>
        <authorList>
            <person name="Goeker M."/>
        </authorList>
    </citation>
    <scope>NUCLEOTIDE SEQUENCE [LARGE SCALE GENOMIC DNA]</scope>
    <source>
        <strain evidence="1 2">DSM 29854</strain>
    </source>
</reference>
<organism evidence="1 2">
    <name type="scientific">Rufibacter quisquiliarum</name>
    <dbReference type="NCBI Taxonomy" id="1549639"/>
    <lineage>
        <taxon>Bacteria</taxon>
        <taxon>Pseudomonadati</taxon>
        <taxon>Bacteroidota</taxon>
        <taxon>Cytophagia</taxon>
        <taxon>Cytophagales</taxon>
        <taxon>Hymenobacteraceae</taxon>
        <taxon>Rufibacter</taxon>
    </lineage>
</organism>
<sequence length="66" mass="7817">MENLNRYIPIKGKDMNRFKSIKARVRTMQELDVAILMLQKNGYHLNKSETLDLAVRRLIEAIKKMK</sequence>
<protein>
    <submittedName>
        <fullName evidence="1">Uncharacterized protein</fullName>
    </submittedName>
</protein>
<name>A0A839GH21_9BACT</name>
<gene>
    <name evidence="1" type="ORF">FHS90_002916</name>
</gene>
<proteinExistence type="predicted"/>
<comment type="caution">
    <text evidence="1">The sequence shown here is derived from an EMBL/GenBank/DDBJ whole genome shotgun (WGS) entry which is preliminary data.</text>
</comment>
<dbReference type="EMBL" id="JACJIQ010000011">
    <property type="protein sequence ID" value="MBA9078192.1"/>
    <property type="molecule type" value="Genomic_DNA"/>
</dbReference>
<dbReference type="Proteomes" id="UP000563094">
    <property type="component" value="Unassembled WGS sequence"/>
</dbReference>